<accession>A0A561ECE5</accession>
<evidence type="ECO:0000313" key="1">
    <source>
        <dbReference type="EMBL" id="TWE13269.1"/>
    </source>
</evidence>
<name>A0A561ECE5_9MICO</name>
<dbReference type="RefSeq" id="WP_145227724.1">
    <property type="nucleotide sequence ID" value="NZ_VIVQ01000001.1"/>
</dbReference>
<sequence length="351" mass="38059">MTSTLHGVGETIAYLPYSFGFVPAESVVLVGLHSKRVQVTARLDIPDPEDVEDAARQLVEPLWQRPMDDSMLIGYSSDDCSPQPLTDRLLVLLPQAGVPVSHVLEVRDGRWRATACSCGGCSRSWQPIPEASELAPVAEQVMRGVAPASRRADLVRQLQVHRPVVAGAIASTIASGRRCNDPVELAAAFARVLLDDRQPVARLPITVLADVTAAVATIDVRDHLLSWLMPDFMPPSEWLAQWPQLREVLGPPPRSGDLARVDDDEATRRADRAACIRGRLIEWLQCAPAGRSVPILLLLVGLEWAGGGGALANVAVERALEIEPDNRLAGLMSHALARGLRPTVREEPRSA</sequence>
<reference evidence="1 2" key="1">
    <citation type="submission" date="2019-06" db="EMBL/GenBank/DDBJ databases">
        <title>Sequencing the genomes of 1000 actinobacteria strains.</title>
        <authorList>
            <person name="Klenk H.-P."/>
        </authorList>
    </citation>
    <scope>NUCLEOTIDE SEQUENCE [LARGE SCALE GENOMIC DNA]</scope>
    <source>
        <strain evidence="1 2">DSM 19560</strain>
    </source>
</reference>
<gene>
    <name evidence="1" type="ORF">BKA23_2098</name>
</gene>
<proteinExistence type="predicted"/>
<comment type="caution">
    <text evidence="1">The sequence shown here is derived from an EMBL/GenBank/DDBJ whole genome shotgun (WGS) entry which is preliminary data.</text>
</comment>
<dbReference type="Pfam" id="PF13830">
    <property type="entry name" value="DUF4192"/>
    <property type="match status" value="1"/>
</dbReference>
<protein>
    <submittedName>
        <fullName evidence="1">Uncharacterized protein DUF4192</fullName>
    </submittedName>
</protein>
<dbReference type="Proteomes" id="UP000318297">
    <property type="component" value="Unassembled WGS sequence"/>
</dbReference>
<evidence type="ECO:0000313" key="2">
    <source>
        <dbReference type="Proteomes" id="UP000318297"/>
    </source>
</evidence>
<organism evidence="1 2">
    <name type="scientific">Rudaeicoccus suwonensis</name>
    <dbReference type="NCBI Taxonomy" id="657409"/>
    <lineage>
        <taxon>Bacteria</taxon>
        <taxon>Bacillati</taxon>
        <taxon>Actinomycetota</taxon>
        <taxon>Actinomycetes</taxon>
        <taxon>Micrococcales</taxon>
        <taxon>Dermacoccaceae</taxon>
        <taxon>Rudaeicoccus</taxon>
    </lineage>
</organism>
<dbReference type="InterPro" id="IPR025447">
    <property type="entry name" value="DUF4192"/>
</dbReference>
<dbReference type="OrthoDB" id="4954868at2"/>
<keyword evidence="2" id="KW-1185">Reference proteome</keyword>
<dbReference type="AlphaFoldDB" id="A0A561ECE5"/>
<dbReference type="EMBL" id="VIVQ01000001">
    <property type="protein sequence ID" value="TWE13269.1"/>
    <property type="molecule type" value="Genomic_DNA"/>
</dbReference>